<dbReference type="PROSITE" id="PS50928">
    <property type="entry name" value="ABC_TM1"/>
    <property type="match status" value="1"/>
</dbReference>
<dbReference type="PANTHER" id="PTHR43005">
    <property type="entry name" value="BLR7065 PROTEIN"/>
    <property type="match status" value="1"/>
</dbReference>
<proteinExistence type="inferred from homology"/>
<evidence type="ECO:0000256" key="4">
    <source>
        <dbReference type="ARBA" id="ARBA00022692"/>
    </source>
</evidence>
<evidence type="ECO:0000256" key="3">
    <source>
        <dbReference type="ARBA" id="ARBA00022475"/>
    </source>
</evidence>
<organism evidence="9 10">
    <name type="scientific">Paenibacillus woosongensis</name>
    <dbReference type="NCBI Taxonomy" id="307580"/>
    <lineage>
        <taxon>Bacteria</taxon>
        <taxon>Bacillati</taxon>
        <taxon>Bacillota</taxon>
        <taxon>Bacilli</taxon>
        <taxon>Bacillales</taxon>
        <taxon>Paenibacillaceae</taxon>
        <taxon>Paenibacillus</taxon>
    </lineage>
</organism>
<evidence type="ECO:0000256" key="2">
    <source>
        <dbReference type="ARBA" id="ARBA00022448"/>
    </source>
</evidence>
<feature type="transmembrane region" description="Helical" evidence="7">
    <location>
        <begin position="112"/>
        <end position="132"/>
    </location>
</feature>
<dbReference type="InterPro" id="IPR000515">
    <property type="entry name" value="MetI-like"/>
</dbReference>
<evidence type="ECO:0000313" key="10">
    <source>
        <dbReference type="Proteomes" id="UP000681290"/>
    </source>
</evidence>
<feature type="transmembrane region" description="Helical" evidence="7">
    <location>
        <begin position="13"/>
        <end position="35"/>
    </location>
</feature>
<protein>
    <submittedName>
        <fullName evidence="9">Transporter</fullName>
    </submittedName>
</protein>
<comment type="subcellular location">
    <subcellularLocation>
        <location evidence="1 7">Cell membrane</location>
        <topology evidence="1 7">Multi-pass membrane protein</topology>
    </subcellularLocation>
</comment>
<feature type="transmembrane region" description="Helical" evidence="7">
    <location>
        <begin position="270"/>
        <end position="290"/>
    </location>
</feature>
<reference evidence="9 10" key="1">
    <citation type="submission" date="2021-03" db="EMBL/GenBank/DDBJ databases">
        <title>Antimicrobial resistance genes in bacteria isolated from Japanese honey, and their potential for conferring macrolide and lincosamide resistance in the American foulbrood pathogen Paenibacillus larvae.</title>
        <authorList>
            <person name="Okamoto M."/>
            <person name="Kumagai M."/>
            <person name="Kanamori H."/>
            <person name="Takamatsu D."/>
        </authorList>
    </citation>
    <scope>NUCLEOTIDE SEQUENCE [LARGE SCALE GENOMIC DNA]</scope>
    <source>
        <strain evidence="9 10">J15TS10</strain>
    </source>
</reference>
<evidence type="ECO:0000256" key="6">
    <source>
        <dbReference type="ARBA" id="ARBA00023136"/>
    </source>
</evidence>
<dbReference type="Gene3D" id="1.10.3720.10">
    <property type="entry name" value="MetI-like"/>
    <property type="match status" value="1"/>
</dbReference>
<keyword evidence="10" id="KW-1185">Reference proteome</keyword>
<dbReference type="EMBL" id="BOSM01000015">
    <property type="protein sequence ID" value="GIP61234.1"/>
    <property type="molecule type" value="Genomic_DNA"/>
</dbReference>
<keyword evidence="3" id="KW-1003">Cell membrane</keyword>
<gene>
    <name evidence="9" type="ORF">J15TS10_50480</name>
</gene>
<name>A0ABQ4MZ70_9BACL</name>
<sequence>MIAFMNALNNKKWWPYLFIAPSVILLVGFLFYPIANVFILSLQDYNPTKPYANGFTGFDNFTQIFTGDKIFYSTLVISLKWVLSEVVLQLLLGLILALLLNQTFRFRGLARAAAFLPWAISGVITATMWSIMFNEHFGVINDLLKRIGFISQNMAWTANPSTAFGSIVTAELWRGIPFFAITLLAAMQNIPGELYESCKVDGGGRWRSFFSITLPFLKDTIILTTLLRAVWEFNNVDLIFTMTGGGPANMTMTLPMYIANQAIKSNNYGYGSALTVIGVILLTIFAALYLKFSGFGKEE</sequence>
<evidence type="ECO:0000259" key="8">
    <source>
        <dbReference type="PROSITE" id="PS50928"/>
    </source>
</evidence>
<keyword evidence="2 7" id="KW-0813">Transport</keyword>
<evidence type="ECO:0000256" key="5">
    <source>
        <dbReference type="ARBA" id="ARBA00022989"/>
    </source>
</evidence>
<dbReference type="SUPFAM" id="SSF161098">
    <property type="entry name" value="MetI-like"/>
    <property type="match status" value="1"/>
</dbReference>
<dbReference type="PANTHER" id="PTHR43005:SF2">
    <property type="entry name" value="INTEGRAL MEMBRANE SUGAR TRANSPORT PROTEIN"/>
    <property type="match status" value="1"/>
</dbReference>
<evidence type="ECO:0000313" key="9">
    <source>
        <dbReference type="EMBL" id="GIP61234.1"/>
    </source>
</evidence>
<comment type="caution">
    <text evidence="9">The sequence shown here is derived from an EMBL/GenBank/DDBJ whole genome shotgun (WGS) entry which is preliminary data.</text>
</comment>
<keyword evidence="4 7" id="KW-0812">Transmembrane</keyword>
<dbReference type="CDD" id="cd06261">
    <property type="entry name" value="TM_PBP2"/>
    <property type="match status" value="1"/>
</dbReference>
<keyword evidence="6 7" id="KW-0472">Membrane</keyword>
<feature type="transmembrane region" description="Helical" evidence="7">
    <location>
        <begin position="238"/>
        <end position="258"/>
    </location>
</feature>
<feature type="domain" description="ABC transmembrane type-1" evidence="8">
    <location>
        <begin position="75"/>
        <end position="289"/>
    </location>
</feature>
<dbReference type="InterPro" id="IPR035906">
    <property type="entry name" value="MetI-like_sf"/>
</dbReference>
<accession>A0ABQ4MZ70</accession>
<evidence type="ECO:0000256" key="1">
    <source>
        <dbReference type="ARBA" id="ARBA00004651"/>
    </source>
</evidence>
<keyword evidence="5 7" id="KW-1133">Transmembrane helix</keyword>
<comment type="similarity">
    <text evidence="7">Belongs to the binding-protein-dependent transport system permease family.</text>
</comment>
<feature type="transmembrane region" description="Helical" evidence="7">
    <location>
        <begin position="81"/>
        <end position="100"/>
    </location>
</feature>
<dbReference type="Proteomes" id="UP000681290">
    <property type="component" value="Unassembled WGS sequence"/>
</dbReference>
<evidence type="ECO:0000256" key="7">
    <source>
        <dbReference type="RuleBase" id="RU363032"/>
    </source>
</evidence>
<dbReference type="Pfam" id="PF00528">
    <property type="entry name" value="BPD_transp_1"/>
    <property type="match status" value="1"/>
</dbReference>